<reference evidence="2 3" key="1">
    <citation type="submission" date="2021-12" db="EMBL/GenBank/DDBJ databases">
        <title>Genome sequence of Kibdelosporangium philippinense ATCC 49844.</title>
        <authorList>
            <person name="Fedorov E.A."/>
            <person name="Omeragic M."/>
            <person name="Shalygina K.F."/>
            <person name="Maclea K.S."/>
        </authorList>
    </citation>
    <scope>NUCLEOTIDE SEQUENCE [LARGE SCALE GENOMIC DNA]</scope>
    <source>
        <strain evidence="2 3">ATCC 49844</strain>
    </source>
</reference>
<accession>A0ABS8Z3J9</accession>
<organism evidence="2 3">
    <name type="scientific">Kibdelosporangium philippinense</name>
    <dbReference type="NCBI Taxonomy" id="211113"/>
    <lineage>
        <taxon>Bacteria</taxon>
        <taxon>Bacillati</taxon>
        <taxon>Actinomycetota</taxon>
        <taxon>Actinomycetes</taxon>
        <taxon>Pseudonocardiales</taxon>
        <taxon>Pseudonocardiaceae</taxon>
        <taxon>Kibdelosporangium</taxon>
    </lineage>
</organism>
<feature type="region of interest" description="Disordered" evidence="1">
    <location>
        <begin position="84"/>
        <end position="108"/>
    </location>
</feature>
<feature type="compositionally biased region" description="Basic and acidic residues" evidence="1">
    <location>
        <begin position="85"/>
        <end position="108"/>
    </location>
</feature>
<proteinExistence type="predicted"/>
<comment type="caution">
    <text evidence="2">The sequence shown here is derived from an EMBL/GenBank/DDBJ whole genome shotgun (WGS) entry which is preliminary data.</text>
</comment>
<keyword evidence="3" id="KW-1185">Reference proteome</keyword>
<protein>
    <submittedName>
        <fullName evidence="2">Uncharacterized protein</fullName>
    </submittedName>
</protein>
<dbReference type="Proteomes" id="UP001521150">
    <property type="component" value="Unassembled WGS sequence"/>
</dbReference>
<sequence>MHSDTQGEATELVLWTVAAGEAARLVQAYQEAEVMAASVRAALTSSGIGPDVVMVAATVTDAGRPVVRVDLSMVGVARLVASLDVDGHPPPHRRDGPVDRPDGRHRAA</sequence>
<evidence type="ECO:0000313" key="2">
    <source>
        <dbReference type="EMBL" id="MCE7002498.1"/>
    </source>
</evidence>
<dbReference type="RefSeq" id="WP_233723680.1">
    <property type="nucleotide sequence ID" value="NZ_JAJVCN010000001.1"/>
</dbReference>
<dbReference type="EMBL" id="JAJVCN010000001">
    <property type="protein sequence ID" value="MCE7002498.1"/>
    <property type="molecule type" value="Genomic_DNA"/>
</dbReference>
<evidence type="ECO:0000313" key="3">
    <source>
        <dbReference type="Proteomes" id="UP001521150"/>
    </source>
</evidence>
<evidence type="ECO:0000256" key="1">
    <source>
        <dbReference type="SAM" id="MobiDB-lite"/>
    </source>
</evidence>
<gene>
    <name evidence="2" type="ORF">LWC34_06590</name>
</gene>
<name>A0ABS8Z3J9_9PSEU</name>